<keyword evidence="6 13" id="KW-0547">Nucleotide-binding</keyword>
<dbReference type="InterPro" id="IPR020562">
    <property type="entry name" value="PRibGlycinamide_synth_N"/>
</dbReference>
<dbReference type="Pfam" id="PF02843">
    <property type="entry name" value="GARS_C"/>
    <property type="match status" value="1"/>
</dbReference>
<dbReference type="SUPFAM" id="SSF56059">
    <property type="entry name" value="Glutathione synthetase ATP-binding domain-like"/>
    <property type="match status" value="1"/>
</dbReference>
<evidence type="ECO:0000256" key="11">
    <source>
        <dbReference type="ARBA" id="ARBA00042864"/>
    </source>
</evidence>
<dbReference type="PANTHER" id="PTHR43472">
    <property type="entry name" value="PHOSPHORIBOSYLAMINE--GLYCINE LIGASE"/>
    <property type="match status" value="1"/>
</dbReference>
<dbReference type="InterPro" id="IPR020560">
    <property type="entry name" value="PRibGlycinamide_synth_C-dom"/>
</dbReference>
<dbReference type="Pfam" id="PF02844">
    <property type="entry name" value="GARS_N"/>
    <property type="match status" value="1"/>
</dbReference>
<dbReference type="SMART" id="SM01210">
    <property type="entry name" value="GARS_C"/>
    <property type="match status" value="1"/>
</dbReference>
<gene>
    <name evidence="12 15" type="primary">purD</name>
    <name evidence="15" type="ORF">D8M05_15075</name>
</gene>
<dbReference type="FunFam" id="3.30.1490.20:FF:000006">
    <property type="entry name" value="phosphoribosylamine--glycine ligase, chloroplastic-like"/>
    <property type="match status" value="1"/>
</dbReference>
<dbReference type="PROSITE" id="PS00184">
    <property type="entry name" value="GARS"/>
    <property type="match status" value="1"/>
</dbReference>
<protein>
    <recommendedName>
        <fullName evidence="4 12">Phosphoribosylamine--glycine ligase</fullName>
        <ecNumber evidence="4 12">6.3.4.13</ecNumber>
    </recommendedName>
    <alternativeName>
        <fullName evidence="12">GARS</fullName>
    </alternativeName>
    <alternativeName>
        <fullName evidence="10 12">Glycinamide ribonucleotide synthetase</fullName>
    </alternativeName>
    <alternativeName>
        <fullName evidence="11 12">Phosphoribosylglycinamide synthetase</fullName>
    </alternativeName>
</protein>
<dbReference type="EMBL" id="RBZO01000026">
    <property type="protein sequence ID" value="RKQ13826.1"/>
    <property type="molecule type" value="Genomic_DNA"/>
</dbReference>
<dbReference type="RefSeq" id="WP_121133242.1">
    <property type="nucleotide sequence ID" value="NZ_JBHUFK010000017.1"/>
</dbReference>
<keyword evidence="5 12" id="KW-0436">Ligase</keyword>
<organism evidence="15 16">
    <name type="scientific">Oceanobacillus bengalensis</name>
    <dbReference type="NCBI Taxonomy" id="1435466"/>
    <lineage>
        <taxon>Bacteria</taxon>
        <taxon>Bacillati</taxon>
        <taxon>Bacillota</taxon>
        <taxon>Bacilli</taxon>
        <taxon>Bacillales</taxon>
        <taxon>Bacillaceae</taxon>
        <taxon>Oceanobacillus</taxon>
    </lineage>
</organism>
<dbReference type="HAMAP" id="MF_00138">
    <property type="entry name" value="GARS"/>
    <property type="match status" value="1"/>
</dbReference>
<dbReference type="Gene3D" id="3.30.1490.20">
    <property type="entry name" value="ATP-grasp fold, A domain"/>
    <property type="match status" value="1"/>
</dbReference>
<dbReference type="InterPro" id="IPR011761">
    <property type="entry name" value="ATP-grasp"/>
</dbReference>
<dbReference type="Pfam" id="PF01071">
    <property type="entry name" value="GARS_A"/>
    <property type="match status" value="1"/>
</dbReference>
<dbReference type="GO" id="GO:0009113">
    <property type="term" value="P:purine nucleobase biosynthetic process"/>
    <property type="evidence" value="ECO:0007669"/>
    <property type="project" value="InterPro"/>
</dbReference>
<dbReference type="Gene3D" id="3.90.600.10">
    <property type="entry name" value="Phosphoribosylglycinamide synthetase, C-terminal domain"/>
    <property type="match status" value="1"/>
</dbReference>
<comment type="catalytic activity">
    <reaction evidence="12">
        <text>5-phospho-beta-D-ribosylamine + glycine + ATP = N(1)-(5-phospho-beta-D-ribosyl)glycinamide + ADP + phosphate + H(+)</text>
        <dbReference type="Rhea" id="RHEA:17453"/>
        <dbReference type="ChEBI" id="CHEBI:15378"/>
        <dbReference type="ChEBI" id="CHEBI:30616"/>
        <dbReference type="ChEBI" id="CHEBI:43474"/>
        <dbReference type="ChEBI" id="CHEBI:57305"/>
        <dbReference type="ChEBI" id="CHEBI:58681"/>
        <dbReference type="ChEBI" id="CHEBI:143788"/>
        <dbReference type="ChEBI" id="CHEBI:456216"/>
        <dbReference type="EC" id="6.3.4.13"/>
    </reaction>
</comment>
<evidence type="ECO:0000256" key="12">
    <source>
        <dbReference type="HAMAP-Rule" id="MF_00138"/>
    </source>
</evidence>
<dbReference type="EC" id="6.3.4.13" evidence="4 12"/>
<dbReference type="SUPFAM" id="SSF51246">
    <property type="entry name" value="Rudiment single hybrid motif"/>
    <property type="match status" value="1"/>
</dbReference>
<dbReference type="AlphaFoldDB" id="A0A494YUK8"/>
<evidence type="ECO:0000256" key="10">
    <source>
        <dbReference type="ARBA" id="ARBA00042242"/>
    </source>
</evidence>
<dbReference type="PROSITE" id="PS50975">
    <property type="entry name" value="ATP_GRASP"/>
    <property type="match status" value="1"/>
</dbReference>
<dbReference type="GO" id="GO:0046872">
    <property type="term" value="F:metal ion binding"/>
    <property type="evidence" value="ECO:0007669"/>
    <property type="project" value="InterPro"/>
</dbReference>
<dbReference type="InterPro" id="IPR020561">
    <property type="entry name" value="PRibGlycinamid_synth_ATP-grasp"/>
</dbReference>
<dbReference type="InterPro" id="IPR020559">
    <property type="entry name" value="PRibGlycinamide_synth_CS"/>
</dbReference>
<evidence type="ECO:0000256" key="3">
    <source>
        <dbReference type="ARBA" id="ARBA00005174"/>
    </source>
</evidence>
<proteinExistence type="inferred from homology"/>
<feature type="domain" description="ATP-grasp" evidence="14">
    <location>
        <begin position="107"/>
        <end position="313"/>
    </location>
</feature>
<dbReference type="OrthoDB" id="9807240at2"/>
<evidence type="ECO:0000256" key="13">
    <source>
        <dbReference type="PROSITE-ProRule" id="PRU00409"/>
    </source>
</evidence>
<comment type="similarity">
    <text evidence="9 12">Belongs to the GARS family.</text>
</comment>
<keyword evidence="16" id="KW-1185">Reference proteome</keyword>
<evidence type="ECO:0000313" key="16">
    <source>
        <dbReference type="Proteomes" id="UP000281813"/>
    </source>
</evidence>
<dbReference type="SMART" id="SM01209">
    <property type="entry name" value="GARS_A"/>
    <property type="match status" value="1"/>
</dbReference>
<evidence type="ECO:0000256" key="1">
    <source>
        <dbReference type="ARBA" id="ARBA00001936"/>
    </source>
</evidence>
<keyword evidence="7 12" id="KW-0658">Purine biosynthesis</keyword>
<evidence type="ECO:0000256" key="4">
    <source>
        <dbReference type="ARBA" id="ARBA00013255"/>
    </source>
</evidence>
<evidence type="ECO:0000256" key="7">
    <source>
        <dbReference type="ARBA" id="ARBA00022755"/>
    </source>
</evidence>
<reference evidence="15 16" key="1">
    <citation type="journal article" date="2015" name="Antonie Van Leeuwenhoek">
        <title>Oceanobacillus bengalensis sp. nov., a bacterium isolated from seawater of the Bay of Bengal.</title>
        <authorList>
            <person name="Yongchang O."/>
            <person name="Xiang W."/>
            <person name="Wang G."/>
        </authorList>
    </citation>
    <scope>NUCLEOTIDE SEQUENCE [LARGE SCALE GENOMIC DNA]</scope>
    <source>
        <strain evidence="15 16">MCCC 1K00260</strain>
    </source>
</reference>
<keyword evidence="8 13" id="KW-0067">ATP-binding</keyword>
<dbReference type="Gene3D" id="3.40.50.20">
    <property type="match status" value="1"/>
</dbReference>
<accession>A0A494YUK8</accession>
<dbReference type="InterPro" id="IPR037123">
    <property type="entry name" value="PRibGlycinamide_synth_C_sf"/>
</dbReference>
<name>A0A494YUK8_9BACI</name>
<dbReference type="GO" id="GO:0006189">
    <property type="term" value="P:'de novo' IMP biosynthetic process"/>
    <property type="evidence" value="ECO:0007669"/>
    <property type="project" value="UniProtKB-UniRule"/>
</dbReference>
<dbReference type="Proteomes" id="UP000281813">
    <property type="component" value="Unassembled WGS sequence"/>
</dbReference>
<dbReference type="GO" id="GO:0004637">
    <property type="term" value="F:phosphoribosylamine-glycine ligase activity"/>
    <property type="evidence" value="ECO:0007669"/>
    <property type="project" value="UniProtKB-UniRule"/>
</dbReference>
<evidence type="ECO:0000256" key="2">
    <source>
        <dbReference type="ARBA" id="ARBA00001946"/>
    </source>
</evidence>
<comment type="cofactor">
    <cofactor evidence="2">
        <name>Mg(2+)</name>
        <dbReference type="ChEBI" id="CHEBI:18420"/>
    </cofactor>
</comment>
<dbReference type="InterPro" id="IPR016185">
    <property type="entry name" value="PreATP-grasp_dom_sf"/>
</dbReference>
<dbReference type="NCBIfam" id="TIGR00877">
    <property type="entry name" value="purD"/>
    <property type="match status" value="1"/>
</dbReference>
<sequence length="412" mass="44606">MNVLIVGRGGREHSIVMSLAESNKIENLFVAPGNGGMIEQATCISIDEMDIEALIEFAKKERIDLTIVGPEAPLNAGIADRFQAEGLKIFAPTKKAALLEGSKSYAKAFMEKYDIPTAVYETFTDVRSAEAYIKEKGAPIVIKADGLAAGKGVVVAQTIVEAVEAATDMLVAKTFSNAGSKIVIEEFLDGREFSLMAFVHENHVYPMIPARDYKRAFDNDGGPNTGGMGAYAPVPDITEEHIAFAVENVLQKAVDGLMEEGHPFTGILYGGLIVTEDGPKVIEFNTRFGDPETQVVLPLLENDLLQVFVDVLDGKNPKLEWESEASLGVVVASEGYPDCYDKGIAIPTLEKGHDTLIVHAGTTFEGDTLVSDGGRVLLVGAKKPTLQEAREAVYQVLEPQDKFFYRNDIGMD</sequence>
<evidence type="ECO:0000256" key="5">
    <source>
        <dbReference type="ARBA" id="ARBA00022598"/>
    </source>
</evidence>
<dbReference type="UniPathway" id="UPA00074">
    <property type="reaction ID" value="UER00125"/>
</dbReference>
<comment type="caution">
    <text evidence="15">The sequence shown here is derived from an EMBL/GenBank/DDBJ whole genome shotgun (WGS) entry which is preliminary data.</text>
</comment>
<dbReference type="SUPFAM" id="SSF52440">
    <property type="entry name" value="PreATP-grasp domain"/>
    <property type="match status" value="1"/>
</dbReference>
<evidence type="ECO:0000313" key="15">
    <source>
        <dbReference type="EMBL" id="RKQ13826.1"/>
    </source>
</evidence>
<dbReference type="InterPro" id="IPR013815">
    <property type="entry name" value="ATP_grasp_subdomain_1"/>
</dbReference>
<dbReference type="Gene3D" id="3.30.470.20">
    <property type="entry name" value="ATP-grasp fold, B domain"/>
    <property type="match status" value="1"/>
</dbReference>
<dbReference type="InterPro" id="IPR000115">
    <property type="entry name" value="PRibGlycinamide_synth"/>
</dbReference>
<dbReference type="GO" id="GO:0005524">
    <property type="term" value="F:ATP binding"/>
    <property type="evidence" value="ECO:0007669"/>
    <property type="project" value="UniProtKB-UniRule"/>
</dbReference>
<evidence type="ECO:0000256" key="9">
    <source>
        <dbReference type="ARBA" id="ARBA00038345"/>
    </source>
</evidence>
<comment type="pathway">
    <text evidence="3 12">Purine metabolism; IMP biosynthesis via de novo pathway; N(1)-(5-phospho-D-ribosyl)glycinamide from 5-phospho-alpha-D-ribose 1-diphosphate: step 2/2.</text>
</comment>
<evidence type="ECO:0000256" key="6">
    <source>
        <dbReference type="ARBA" id="ARBA00022741"/>
    </source>
</evidence>
<evidence type="ECO:0000256" key="8">
    <source>
        <dbReference type="ARBA" id="ARBA00022840"/>
    </source>
</evidence>
<dbReference type="PANTHER" id="PTHR43472:SF1">
    <property type="entry name" value="PHOSPHORIBOSYLAMINE--GLYCINE LIGASE, CHLOROPLASTIC"/>
    <property type="match status" value="1"/>
</dbReference>
<dbReference type="InterPro" id="IPR011054">
    <property type="entry name" value="Rudment_hybrid_motif"/>
</dbReference>
<comment type="cofactor">
    <cofactor evidence="1">
        <name>Mn(2+)</name>
        <dbReference type="ChEBI" id="CHEBI:29035"/>
    </cofactor>
</comment>
<evidence type="ECO:0000259" key="14">
    <source>
        <dbReference type="PROSITE" id="PS50975"/>
    </source>
</evidence>